<dbReference type="Pfam" id="PF11639">
    <property type="entry name" value="HapK"/>
    <property type="match status" value="1"/>
</dbReference>
<sequence>MRIVVLFNLKPGVDPEAYEAWARGTDIPGVNALASVHRFTVHKATGLFGTDAPSPYQYVEIIDLPAMDAFVADISNPEFQKVAAAFGEFADNPQFILTEDL</sequence>
<organism evidence="1 2">
    <name type="scientific">Novosphingobium taihuense</name>
    <dbReference type="NCBI Taxonomy" id="260085"/>
    <lineage>
        <taxon>Bacteria</taxon>
        <taxon>Pseudomonadati</taxon>
        <taxon>Pseudomonadota</taxon>
        <taxon>Alphaproteobacteria</taxon>
        <taxon>Sphingomonadales</taxon>
        <taxon>Sphingomonadaceae</taxon>
        <taxon>Novosphingobium</taxon>
    </lineage>
</organism>
<dbReference type="AlphaFoldDB" id="A0A7W7AD57"/>
<dbReference type="RefSeq" id="WP_144906183.1">
    <property type="nucleotide sequence ID" value="NZ_JACHOA010000006.1"/>
</dbReference>
<gene>
    <name evidence="1" type="ORF">GGR37_003138</name>
</gene>
<keyword evidence="2" id="KW-1185">Reference proteome</keyword>
<reference evidence="1 2" key="1">
    <citation type="submission" date="2020-08" db="EMBL/GenBank/DDBJ databases">
        <title>Genomic Encyclopedia of Type Strains, Phase IV (KMG-IV): sequencing the most valuable type-strain genomes for metagenomic binning, comparative biology and taxonomic classification.</title>
        <authorList>
            <person name="Goeker M."/>
        </authorList>
    </citation>
    <scope>NUCLEOTIDE SEQUENCE [LARGE SCALE GENOMIC DNA]</scope>
    <source>
        <strain evidence="1 2">DSM 17507</strain>
    </source>
</reference>
<protein>
    <recommendedName>
        <fullName evidence="3">REDY-like protein HapK</fullName>
    </recommendedName>
</protein>
<accession>A0A7W7AD57</accession>
<dbReference type="Proteomes" id="UP000538566">
    <property type="component" value="Unassembled WGS sequence"/>
</dbReference>
<evidence type="ECO:0000313" key="2">
    <source>
        <dbReference type="Proteomes" id="UP000538566"/>
    </source>
</evidence>
<dbReference type="SUPFAM" id="SSF54909">
    <property type="entry name" value="Dimeric alpha+beta barrel"/>
    <property type="match status" value="1"/>
</dbReference>
<comment type="caution">
    <text evidence="1">The sequence shown here is derived from an EMBL/GenBank/DDBJ whole genome shotgun (WGS) entry which is preliminary data.</text>
</comment>
<dbReference type="Gene3D" id="3.30.70.100">
    <property type="match status" value="1"/>
</dbReference>
<dbReference type="InterPro" id="IPR021667">
    <property type="entry name" value="HapK"/>
</dbReference>
<name>A0A7W7AD57_9SPHN</name>
<evidence type="ECO:0000313" key="1">
    <source>
        <dbReference type="EMBL" id="MBB4614848.1"/>
    </source>
</evidence>
<evidence type="ECO:0008006" key="3">
    <source>
        <dbReference type="Google" id="ProtNLM"/>
    </source>
</evidence>
<dbReference type="InterPro" id="IPR011008">
    <property type="entry name" value="Dimeric_a/b-barrel"/>
</dbReference>
<proteinExistence type="predicted"/>
<dbReference type="EMBL" id="JACHOA010000006">
    <property type="protein sequence ID" value="MBB4614848.1"/>
    <property type="molecule type" value="Genomic_DNA"/>
</dbReference>
<dbReference type="OrthoDB" id="4731620at2"/>